<protein>
    <submittedName>
        <fullName evidence="1">Uncharacterized protein</fullName>
    </submittedName>
</protein>
<sequence length="169" mass="19611">MSLHTTLDIIESHKDEMPEGLYLNLMNSAKRKYDELGSSEPEKLYRVGMFKMVQQFVINTSDDEQSMDIILDNEDIDPGQFMHAGARQLVSEPTVKPAKYTNMTLQEIKNLQDGKMFWGDMSLLTDDVLSQNIKFPFYVGYTYVMCRIHNVSFVRTRTHHYIISIVECN</sequence>
<name>A0A6C0LRR1_9ZZZZ</name>
<dbReference type="EMBL" id="MN740557">
    <property type="protein sequence ID" value="QHU33439.1"/>
    <property type="molecule type" value="Genomic_DNA"/>
</dbReference>
<dbReference type="AlphaFoldDB" id="A0A6C0LRR1"/>
<accession>A0A6C0LRR1</accession>
<organism evidence="1">
    <name type="scientific">viral metagenome</name>
    <dbReference type="NCBI Taxonomy" id="1070528"/>
    <lineage>
        <taxon>unclassified sequences</taxon>
        <taxon>metagenomes</taxon>
        <taxon>organismal metagenomes</taxon>
    </lineage>
</organism>
<reference evidence="1" key="1">
    <citation type="journal article" date="2020" name="Nature">
        <title>Giant virus diversity and host interactions through global metagenomics.</title>
        <authorList>
            <person name="Schulz F."/>
            <person name="Roux S."/>
            <person name="Paez-Espino D."/>
            <person name="Jungbluth S."/>
            <person name="Walsh D.A."/>
            <person name="Denef V.J."/>
            <person name="McMahon K.D."/>
            <person name="Konstantinidis K.T."/>
            <person name="Eloe-Fadrosh E.A."/>
            <person name="Kyrpides N.C."/>
            <person name="Woyke T."/>
        </authorList>
    </citation>
    <scope>NUCLEOTIDE SEQUENCE</scope>
    <source>
        <strain evidence="1">GVMAG-S-1016704-121</strain>
    </source>
</reference>
<evidence type="ECO:0000313" key="1">
    <source>
        <dbReference type="EMBL" id="QHU33439.1"/>
    </source>
</evidence>
<proteinExistence type="predicted"/>